<gene>
    <name evidence="2" type="ORF">Dform_02055</name>
</gene>
<dbReference type="OrthoDB" id="6107348at2"/>
<feature type="transmembrane region" description="Helical" evidence="1">
    <location>
        <begin position="99"/>
        <end position="121"/>
    </location>
</feature>
<evidence type="ECO:0000313" key="3">
    <source>
        <dbReference type="Proteomes" id="UP000185934"/>
    </source>
</evidence>
<dbReference type="RefSeq" id="WP_076004867.1">
    <property type="nucleotide sequence ID" value="NZ_CP018258.1"/>
</dbReference>
<keyword evidence="1" id="KW-0812">Transmembrane</keyword>
<evidence type="ECO:0000313" key="2">
    <source>
        <dbReference type="EMBL" id="APV45364.1"/>
    </source>
</evidence>
<dbReference type="KEGG" id="dfo:Dform_02055"/>
<feature type="transmembrane region" description="Helical" evidence="1">
    <location>
        <begin position="9"/>
        <end position="31"/>
    </location>
</feature>
<accession>A0A1P8FA87</accession>
<name>A0A1P8FA87_9CHLR</name>
<evidence type="ECO:0000256" key="1">
    <source>
        <dbReference type="SAM" id="Phobius"/>
    </source>
</evidence>
<feature type="transmembrane region" description="Helical" evidence="1">
    <location>
        <begin position="37"/>
        <end position="58"/>
    </location>
</feature>
<keyword evidence="1" id="KW-0472">Membrane</keyword>
<proteinExistence type="predicted"/>
<keyword evidence="1" id="KW-1133">Transmembrane helix</keyword>
<organism evidence="2 3">
    <name type="scientific">Dehalogenimonas formicexedens</name>
    <dbReference type="NCBI Taxonomy" id="1839801"/>
    <lineage>
        <taxon>Bacteria</taxon>
        <taxon>Bacillati</taxon>
        <taxon>Chloroflexota</taxon>
        <taxon>Dehalococcoidia</taxon>
        <taxon>Dehalococcoidales</taxon>
        <taxon>Dehalococcoidaceae</taxon>
        <taxon>Dehalogenimonas</taxon>
    </lineage>
</organism>
<keyword evidence="3" id="KW-1185">Reference proteome</keyword>
<sequence>MKNRVTDTAIYVTAGLMAVAWVFAATLLALVHTNLAVRILIGMVPVAVLVYQVSLAYRYTLSQDEVQRRIILEGLSIAFMISLPVIFFVGFLMEAGVSLPFRFIDAGYFLEVMLVIGYTIAWRHYQ</sequence>
<feature type="transmembrane region" description="Helical" evidence="1">
    <location>
        <begin position="70"/>
        <end position="93"/>
    </location>
</feature>
<dbReference type="AlphaFoldDB" id="A0A1P8FA87"/>
<reference evidence="3" key="1">
    <citation type="submission" date="2016-11" db="EMBL/GenBank/DDBJ databases">
        <title>Dehalogenimonas formicexedens sp. nov., a chlorinated alkane respiring bacterium isolated from contaminated groundwater.</title>
        <authorList>
            <person name="Key T.A."/>
            <person name="Bowman K.S."/>
            <person name="Lee I."/>
            <person name="Chun J."/>
            <person name="Albuquerque L."/>
            <person name="da Costa M.S."/>
            <person name="Rainey F.A."/>
            <person name="Moe W.M."/>
        </authorList>
    </citation>
    <scope>NUCLEOTIDE SEQUENCE [LARGE SCALE GENOMIC DNA]</scope>
    <source>
        <strain evidence="3">NSZ-14</strain>
    </source>
</reference>
<dbReference type="Proteomes" id="UP000185934">
    <property type="component" value="Chromosome"/>
</dbReference>
<protein>
    <submittedName>
        <fullName evidence="2">Uncharacterized protein</fullName>
    </submittedName>
</protein>
<dbReference type="EMBL" id="CP018258">
    <property type="protein sequence ID" value="APV45364.1"/>
    <property type="molecule type" value="Genomic_DNA"/>
</dbReference>
<dbReference type="STRING" id="1839801.Dform_02055"/>